<name>A0AAN7JYV6_9MYRT</name>
<gene>
    <name evidence="1" type="ORF">SAY87_008852</name>
</gene>
<comment type="caution">
    <text evidence="1">The sequence shown here is derived from an EMBL/GenBank/DDBJ whole genome shotgun (WGS) entry which is preliminary data.</text>
</comment>
<evidence type="ECO:0000313" key="2">
    <source>
        <dbReference type="Proteomes" id="UP001345219"/>
    </source>
</evidence>
<protein>
    <submittedName>
        <fullName evidence="1">Uncharacterized protein</fullName>
    </submittedName>
</protein>
<dbReference type="Proteomes" id="UP001345219">
    <property type="component" value="Chromosome 8"/>
</dbReference>
<proteinExistence type="predicted"/>
<organism evidence="1 2">
    <name type="scientific">Trapa incisa</name>
    <dbReference type="NCBI Taxonomy" id="236973"/>
    <lineage>
        <taxon>Eukaryota</taxon>
        <taxon>Viridiplantae</taxon>
        <taxon>Streptophyta</taxon>
        <taxon>Embryophyta</taxon>
        <taxon>Tracheophyta</taxon>
        <taxon>Spermatophyta</taxon>
        <taxon>Magnoliopsida</taxon>
        <taxon>eudicotyledons</taxon>
        <taxon>Gunneridae</taxon>
        <taxon>Pentapetalae</taxon>
        <taxon>rosids</taxon>
        <taxon>malvids</taxon>
        <taxon>Myrtales</taxon>
        <taxon>Lythraceae</taxon>
        <taxon>Trapa</taxon>
    </lineage>
</organism>
<accession>A0AAN7JYV6</accession>
<sequence length="122" mass="14196">MWSFQENRRLYVPKGQTESAQGQAFSEHCMAIDLIVDFSVIILQSIDLVTHYLDYPTKSTPFTGNEVQPRVGLAIRRLDLLYYVVKWNTYCRLMMWSIGSELTKGLHTEKDDLCIILLHWAL</sequence>
<evidence type="ECO:0000313" key="1">
    <source>
        <dbReference type="EMBL" id="KAK4755095.1"/>
    </source>
</evidence>
<keyword evidence="2" id="KW-1185">Reference proteome</keyword>
<dbReference type="EMBL" id="JAXIOK010000014">
    <property type="protein sequence ID" value="KAK4755095.1"/>
    <property type="molecule type" value="Genomic_DNA"/>
</dbReference>
<dbReference type="AlphaFoldDB" id="A0AAN7JYV6"/>
<reference evidence="1 2" key="1">
    <citation type="journal article" date="2023" name="Hortic Res">
        <title>Pangenome of water caltrop reveals structural variations and asymmetric subgenome divergence after allopolyploidization.</title>
        <authorList>
            <person name="Zhang X."/>
            <person name="Chen Y."/>
            <person name="Wang L."/>
            <person name="Yuan Y."/>
            <person name="Fang M."/>
            <person name="Shi L."/>
            <person name="Lu R."/>
            <person name="Comes H.P."/>
            <person name="Ma Y."/>
            <person name="Chen Y."/>
            <person name="Huang G."/>
            <person name="Zhou Y."/>
            <person name="Zheng Z."/>
            <person name="Qiu Y."/>
        </authorList>
    </citation>
    <scope>NUCLEOTIDE SEQUENCE [LARGE SCALE GENOMIC DNA]</scope>
    <source>
        <tissue evidence="1">Roots</tissue>
    </source>
</reference>